<dbReference type="Proteomes" id="UP000602124">
    <property type="component" value="Unassembled WGS sequence"/>
</dbReference>
<dbReference type="InterPro" id="IPR011646">
    <property type="entry name" value="KAP_P-loop"/>
</dbReference>
<keyword evidence="3" id="KW-1185">Reference proteome</keyword>
<reference evidence="2" key="1">
    <citation type="submission" date="2020-12" db="EMBL/GenBank/DDBJ databases">
        <title>Devosia sp. MSA67 isolated from Mo River.</title>
        <authorList>
            <person name="Ma F."/>
            <person name="Zi Z."/>
        </authorList>
    </citation>
    <scope>NUCLEOTIDE SEQUENCE</scope>
    <source>
        <strain evidence="2">MSA67</strain>
    </source>
</reference>
<gene>
    <name evidence="2" type="ORF">JEQ47_02290</name>
</gene>
<dbReference type="AlphaFoldDB" id="A0A934IX48"/>
<protein>
    <recommendedName>
        <fullName evidence="1">KAP NTPase domain-containing protein</fullName>
    </recommendedName>
</protein>
<evidence type="ECO:0000313" key="2">
    <source>
        <dbReference type="EMBL" id="MBJ3783539.1"/>
    </source>
</evidence>
<organism evidence="2 3">
    <name type="scientific">Devosia sediminis</name>
    <dbReference type="NCBI Taxonomy" id="2798801"/>
    <lineage>
        <taxon>Bacteria</taxon>
        <taxon>Pseudomonadati</taxon>
        <taxon>Pseudomonadota</taxon>
        <taxon>Alphaproteobacteria</taxon>
        <taxon>Hyphomicrobiales</taxon>
        <taxon>Devosiaceae</taxon>
        <taxon>Devosia</taxon>
    </lineage>
</organism>
<dbReference type="SUPFAM" id="SSF52540">
    <property type="entry name" value="P-loop containing nucleoside triphosphate hydrolases"/>
    <property type="match status" value="1"/>
</dbReference>
<dbReference type="InterPro" id="IPR027417">
    <property type="entry name" value="P-loop_NTPase"/>
</dbReference>
<comment type="caution">
    <text evidence="2">The sequence shown here is derived from an EMBL/GenBank/DDBJ whole genome shotgun (WGS) entry which is preliminary data.</text>
</comment>
<sequence>MKVYPTNLDIGDGDGFDPSKDLFGSMKLGEGLTNLVSRVEAPMVVALDGVWGSGKSTFLRMWAGELRKAEFPVIVFDAFENDYVDEAFGALARELVALSEKMTSLPTKATESLKDRSIELGGLLLRGAGRIAINVGVRAATAGLLASSDLEIAQKDVEEELSSVAEKYMESLLAKPNEQKNTVEAFRGELSELPVKFAKAKGFDKVNPLVFIIDELDRCRPIFALSVLERIKHFMSVPNVHFVLGVHMGQLEASVRAVYGSDIDAQAYLQKFVNLGVAFVDTTSRPESRRLARYAEYLKKSLAIPQDNDSPLGAASQAIVRVLERRNGSLRALERAFTVLSVAIAFTPKNQLRLGPIIGGLIVLKILEPRLFLKAKFGTLELDEVLTALELAPLGKNADRSAEWQVEWWTYCLSKELPEELKGHGQNLYQYHIDDDRAGVIAYTANEIVDRLS</sequence>
<name>A0A934IX48_9HYPH</name>
<evidence type="ECO:0000313" key="3">
    <source>
        <dbReference type="Proteomes" id="UP000602124"/>
    </source>
</evidence>
<dbReference type="RefSeq" id="WP_198874772.1">
    <property type="nucleotide sequence ID" value="NZ_JAEKMH010000001.1"/>
</dbReference>
<proteinExistence type="predicted"/>
<dbReference type="Pfam" id="PF07693">
    <property type="entry name" value="KAP_NTPase"/>
    <property type="match status" value="1"/>
</dbReference>
<accession>A0A934IX48</accession>
<dbReference type="Gene3D" id="3.40.50.300">
    <property type="entry name" value="P-loop containing nucleotide triphosphate hydrolases"/>
    <property type="match status" value="1"/>
</dbReference>
<dbReference type="EMBL" id="JAEKMH010000001">
    <property type="protein sequence ID" value="MBJ3783539.1"/>
    <property type="molecule type" value="Genomic_DNA"/>
</dbReference>
<evidence type="ECO:0000259" key="1">
    <source>
        <dbReference type="Pfam" id="PF07693"/>
    </source>
</evidence>
<feature type="domain" description="KAP NTPase" evidence="1">
    <location>
        <begin position="36"/>
        <end position="342"/>
    </location>
</feature>